<dbReference type="InterPro" id="IPR015943">
    <property type="entry name" value="WD40/YVTN_repeat-like_dom_sf"/>
</dbReference>
<evidence type="ECO:0000256" key="1">
    <source>
        <dbReference type="ARBA" id="ARBA00022574"/>
    </source>
</evidence>
<feature type="compositionally biased region" description="Polar residues" evidence="4">
    <location>
        <begin position="75"/>
        <end position="88"/>
    </location>
</feature>
<dbReference type="InterPro" id="IPR011992">
    <property type="entry name" value="EF-hand-dom_pair"/>
</dbReference>
<dbReference type="InterPro" id="IPR055442">
    <property type="entry name" value="Beta-prop_EML-like_2nd"/>
</dbReference>
<dbReference type="OMA" id="FRGHASH"/>
<evidence type="ECO:0000313" key="6">
    <source>
        <dbReference type="EMBL" id="PNW83021.1"/>
    </source>
</evidence>
<dbReference type="STRING" id="3055.A0A2K3DR49"/>
<dbReference type="PANTHER" id="PTHR13720:SF33">
    <property type="entry name" value="HELP DOMAIN-CONTAINING PROTEIN"/>
    <property type="match status" value="1"/>
</dbReference>
<dbReference type="ExpressionAtlas" id="A0A2K3DR49">
    <property type="expression patterns" value="baseline"/>
</dbReference>
<dbReference type="SMART" id="SM00320">
    <property type="entry name" value="WD40"/>
    <property type="match status" value="7"/>
</dbReference>
<feature type="repeat" description="WD" evidence="3">
    <location>
        <begin position="1117"/>
        <end position="1159"/>
    </location>
</feature>
<organism evidence="6 7">
    <name type="scientific">Chlamydomonas reinhardtii</name>
    <name type="common">Chlamydomonas smithii</name>
    <dbReference type="NCBI Taxonomy" id="3055"/>
    <lineage>
        <taxon>Eukaryota</taxon>
        <taxon>Viridiplantae</taxon>
        <taxon>Chlorophyta</taxon>
        <taxon>core chlorophytes</taxon>
        <taxon>Chlorophyceae</taxon>
        <taxon>CS clade</taxon>
        <taxon>Chlamydomonadales</taxon>
        <taxon>Chlamydomonadaceae</taxon>
        <taxon>Chlamydomonas</taxon>
    </lineage>
</organism>
<feature type="region of interest" description="Disordered" evidence="4">
    <location>
        <begin position="1"/>
        <end position="111"/>
    </location>
</feature>
<evidence type="ECO:0000313" key="7">
    <source>
        <dbReference type="Proteomes" id="UP000006906"/>
    </source>
</evidence>
<dbReference type="KEGG" id="cre:CHLRE_06g303400v5"/>
<dbReference type="OrthoDB" id="47802at2759"/>
<proteinExistence type="predicted"/>
<dbReference type="InterPro" id="IPR001680">
    <property type="entry name" value="WD40_rpt"/>
</dbReference>
<accession>A0A2K3DR49</accession>
<dbReference type="InParanoid" id="A0A2K3DR49"/>
<dbReference type="GO" id="GO:0008017">
    <property type="term" value="F:microtubule binding"/>
    <property type="evidence" value="ECO:0000318"/>
    <property type="project" value="GO_Central"/>
</dbReference>
<keyword evidence="7" id="KW-1185">Reference proteome</keyword>
<dbReference type="Pfam" id="PF23414">
    <property type="entry name" value="Beta-prop_EML_2"/>
    <property type="match status" value="1"/>
</dbReference>
<dbReference type="PANTHER" id="PTHR13720">
    <property type="entry name" value="WD-40 REPEAT PROTEIN"/>
    <property type="match status" value="1"/>
</dbReference>
<feature type="compositionally biased region" description="Low complexity" evidence="4">
    <location>
        <begin position="1591"/>
        <end position="1603"/>
    </location>
</feature>
<dbReference type="SUPFAM" id="SSF50978">
    <property type="entry name" value="WD40 repeat-like"/>
    <property type="match status" value="1"/>
</dbReference>
<dbReference type="Pfam" id="PF00400">
    <property type="entry name" value="WD40"/>
    <property type="match status" value="2"/>
</dbReference>
<sequence>MAESLGGSRGRNDNVLGKAQALGKTGGFGQTQGLGRTGAPGRAGGLLDRPATARLGPDRGPPARTGGMAAALGVGQTQGRATSASRQRPASAPRIYPTAPRTEENAGWTPGGKVQDDLLRAKQRDLPAFWSVRAHGQPFNDERLGNGAANFYRLAQPAGLDANRDAVAGALGPATMQQAAMRKSLETGKRHFTTLEELQPLDPRERPTHPLSDADREYLLQKLTPYQRIHALYHCLDKNPATSLKEWIPWPMAILNRATLHAQRVGLKPPPAKYDLEDWKGGPAQVDMLMRLATTELEYMMRRHLKFMSDRECNSARAPAALEKDILRHAFWRVDPQRTGAVSIQQFLQVWQNLLRLMEYDDVWVKKKDAHGKTKHMQVLQPKRLVLLDRNMAAAMFVKHGFDKDGLLPYVVFINALCSTPARLLGHEVVLDKKSRGKNGLEDDLDISLCLGNAKIKYRYCEQGVFPPGEFSAAMGRRSFHPPKAHMWLEHVYGYAGMLDYTRQSNVFYTHNTGKPLNAVTAAAVKKRLAETQREVGGTDTVREEGGKRVEFVYYTGSVGIVFDKEKYDAGVPCQRYFFGHNNDIQCLTMHPNRRWVATGQQKATGDMEVPYVCVWDVDQCMQLQRLDHGRDERGVIALAFSGDHVDGKGGDLLLTVTADDRHLIHVWRWLPHSNKYINAHYIPGWFMGPEKKITPLRMKGDVYFNRPHELRDGEYCEDSWLNKFPFDPDNWRTESDNKLELDKAEAARRMQEDPEYQVDPAAQKMSEFMKVKGIVDASRDEPTPMTAPAWEQPVEWWKQSREQWALSVPTPGTEKGPNPMWSFMEHPDFRVRAEDADGFYHDMRRVRREDGPLNPAAEEEKLRMPHHEQDLQGCNGTPPMVYGLVWNRLRPSDGRRGSEFASYGVKHLKTWIADEKGTFIGTSGSFAKFPIENVLSAVYVPAMHAMRSPGDSCILTGFASGNLGLWVPPYPTRAGATYTLIKYFPAHAPGKPIALNDGTQVPGGVRALKLRRTQAGVFEVLSGGADGCVRCWQLDEVAGARPDGTPMKGVKLTQLPLGRDGAAEISLMPPPNPLKKAEEPPIVVALDAHEALNREFLAGTNGCDIWEVDADPRVLVEGHEDDLDEVAAHPEEPHTFATACSSGKVRVWDARRRDVVRCADMGYALMGIAFSQEHLNFVDADTKQKSHGYHLAVSGDKGQLTIMQCDTLRPLIHHQVVPSKQYIPELKYSPRGGPKMLACAAADLTVYLYRADKNYQLLCKCMGHSGTVQHVDWSLPVDLGGTPFDGKFAIQSCDSSGDMLYWDPYSGKKLPYNMRDAEWHTWTLRVGFDVMGIWPDGSDGTDVNSVDRCRLGAPIYDPFEAEYEQSTEAAMHYSDRDSADGISGAGYLVTADDFSLVKMFNYPVVADDAPFKAFRGHASHVTSVRHLADDQVIVSVGGHDRGIFQWRTCGVASGLPPLPVIYQLLKKANEDVGYVQGQDGKPVLKDPEQAKQGRHEVWEALHKRARAFRSYERLKLYAMRLAVEEKRVNSMAGAVPQPKLPDLNVWTKIPGTNQYASIRRDQLTEEQLQEAGASPTKRQTAMRGGSAGGATTPVSSSPAPASNGKPVSVAGGSKRASGTGTPRTGGGSVVAAGGTSGLSETYEDSYALSGGDSATFAPSGARPASAARTTSARTAASGGGGSGAATPRTEGGGGASTSGAALGGVGGRSKRYSTQESVVSAAPHEASASIAEDVDEGVVEEEGVEDEF</sequence>
<feature type="compositionally biased region" description="Low complexity" evidence="4">
    <location>
        <begin position="1658"/>
        <end position="1677"/>
    </location>
</feature>
<name>A0A2K3DR49_CHLRE</name>
<feature type="compositionally biased region" description="Acidic residues" evidence="4">
    <location>
        <begin position="1733"/>
        <end position="1749"/>
    </location>
</feature>
<evidence type="ECO:0000256" key="3">
    <source>
        <dbReference type="PROSITE-ProRule" id="PRU00221"/>
    </source>
</evidence>
<dbReference type="PaxDb" id="3055-EDP04991"/>
<keyword evidence="2" id="KW-0677">Repeat</keyword>
<feature type="compositionally biased region" description="Gly residues" evidence="4">
    <location>
        <begin position="24"/>
        <end position="44"/>
    </location>
</feature>
<dbReference type="Proteomes" id="UP000006906">
    <property type="component" value="Chromosome 6"/>
</dbReference>
<dbReference type="InterPro" id="IPR036322">
    <property type="entry name" value="WD40_repeat_dom_sf"/>
</dbReference>
<dbReference type="EMBL" id="CM008967">
    <property type="protein sequence ID" value="PNW83021.1"/>
    <property type="molecule type" value="Genomic_DNA"/>
</dbReference>
<keyword evidence="1 3" id="KW-0853">WD repeat</keyword>
<feature type="compositionally biased region" description="Gly residues" evidence="4">
    <location>
        <begin position="1691"/>
        <end position="1708"/>
    </location>
</feature>
<evidence type="ECO:0000259" key="5">
    <source>
        <dbReference type="Pfam" id="PF23414"/>
    </source>
</evidence>
<dbReference type="InterPro" id="IPR050630">
    <property type="entry name" value="WD_repeat_EMAP"/>
</dbReference>
<gene>
    <name evidence="6" type="ORF">CHLRE_06g303400v5</name>
</gene>
<feature type="region of interest" description="Disordered" evidence="4">
    <location>
        <begin position="1657"/>
        <end position="1749"/>
    </location>
</feature>
<feature type="region of interest" description="Disordered" evidence="4">
    <location>
        <begin position="1567"/>
        <end position="1638"/>
    </location>
</feature>
<protein>
    <recommendedName>
        <fullName evidence="5">EML-like second beta-propeller domain-containing protein</fullName>
    </recommendedName>
</protein>
<dbReference type="PROSITE" id="PS50082">
    <property type="entry name" value="WD_REPEATS_2"/>
    <property type="match status" value="1"/>
</dbReference>
<evidence type="ECO:0000256" key="2">
    <source>
        <dbReference type="ARBA" id="ARBA00022737"/>
    </source>
</evidence>
<dbReference type="SUPFAM" id="SSF47473">
    <property type="entry name" value="EF-hand"/>
    <property type="match status" value="1"/>
</dbReference>
<dbReference type="RefSeq" id="XP_042924361.1">
    <property type="nucleotide sequence ID" value="XM_043063655.1"/>
</dbReference>
<dbReference type="GeneID" id="5716929"/>
<feature type="domain" description="EML-like second beta-propeller" evidence="5">
    <location>
        <begin position="1127"/>
        <end position="1351"/>
    </location>
</feature>
<dbReference type="Gramene" id="PNW83021">
    <property type="protein sequence ID" value="PNW83021"/>
    <property type="gene ID" value="CHLRE_06g303400v5"/>
</dbReference>
<reference evidence="6 7" key="1">
    <citation type="journal article" date="2007" name="Science">
        <title>The Chlamydomonas genome reveals the evolution of key animal and plant functions.</title>
        <authorList>
            <person name="Merchant S.S."/>
            <person name="Prochnik S.E."/>
            <person name="Vallon O."/>
            <person name="Harris E.H."/>
            <person name="Karpowicz S.J."/>
            <person name="Witman G.B."/>
            <person name="Terry A."/>
            <person name="Salamov A."/>
            <person name="Fritz-Laylin L.K."/>
            <person name="Marechal-Drouard L."/>
            <person name="Marshall W.F."/>
            <person name="Qu L.H."/>
            <person name="Nelson D.R."/>
            <person name="Sanderfoot A.A."/>
            <person name="Spalding M.H."/>
            <person name="Kapitonov V.V."/>
            <person name="Ren Q."/>
            <person name="Ferris P."/>
            <person name="Lindquist E."/>
            <person name="Shapiro H."/>
            <person name="Lucas S.M."/>
            <person name="Grimwood J."/>
            <person name="Schmutz J."/>
            <person name="Cardol P."/>
            <person name="Cerutti H."/>
            <person name="Chanfreau G."/>
            <person name="Chen C.L."/>
            <person name="Cognat V."/>
            <person name="Croft M.T."/>
            <person name="Dent R."/>
            <person name="Dutcher S."/>
            <person name="Fernandez E."/>
            <person name="Fukuzawa H."/>
            <person name="Gonzalez-Ballester D."/>
            <person name="Gonzalez-Halphen D."/>
            <person name="Hallmann A."/>
            <person name="Hanikenne M."/>
            <person name="Hippler M."/>
            <person name="Inwood W."/>
            <person name="Jabbari K."/>
            <person name="Kalanon M."/>
            <person name="Kuras R."/>
            <person name="Lefebvre P.A."/>
            <person name="Lemaire S.D."/>
            <person name="Lobanov A.V."/>
            <person name="Lohr M."/>
            <person name="Manuell A."/>
            <person name="Meier I."/>
            <person name="Mets L."/>
            <person name="Mittag M."/>
            <person name="Mittelmeier T."/>
            <person name="Moroney J.V."/>
            <person name="Moseley J."/>
            <person name="Napoli C."/>
            <person name="Nedelcu A.M."/>
            <person name="Niyogi K."/>
            <person name="Novoselov S.V."/>
            <person name="Paulsen I.T."/>
            <person name="Pazour G."/>
            <person name="Purton S."/>
            <person name="Ral J.P."/>
            <person name="Riano-Pachon D.M."/>
            <person name="Riekhof W."/>
            <person name="Rymarquis L."/>
            <person name="Schroda M."/>
            <person name="Stern D."/>
            <person name="Umen J."/>
            <person name="Willows R."/>
            <person name="Wilson N."/>
            <person name="Zimmer S.L."/>
            <person name="Allmer J."/>
            <person name="Balk J."/>
            <person name="Bisova K."/>
            <person name="Chen C.J."/>
            <person name="Elias M."/>
            <person name="Gendler K."/>
            <person name="Hauser C."/>
            <person name="Lamb M.R."/>
            <person name="Ledford H."/>
            <person name="Long J.C."/>
            <person name="Minagawa J."/>
            <person name="Page M.D."/>
            <person name="Pan J."/>
            <person name="Pootakham W."/>
            <person name="Roje S."/>
            <person name="Rose A."/>
            <person name="Stahlberg E."/>
            <person name="Terauchi A.M."/>
            <person name="Yang P."/>
            <person name="Ball S."/>
            <person name="Bowler C."/>
            <person name="Dieckmann C.L."/>
            <person name="Gladyshev V.N."/>
            <person name="Green P."/>
            <person name="Jorgensen R."/>
            <person name="Mayfield S."/>
            <person name="Mueller-Roeber B."/>
            <person name="Rajamani S."/>
            <person name="Sayre R.T."/>
            <person name="Brokstein P."/>
            <person name="Dubchak I."/>
            <person name="Goodstein D."/>
            <person name="Hornick L."/>
            <person name="Huang Y.W."/>
            <person name="Jhaveri J."/>
            <person name="Luo Y."/>
            <person name="Martinez D."/>
            <person name="Ngau W.C."/>
            <person name="Otillar B."/>
            <person name="Poliakov A."/>
            <person name="Porter A."/>
            <person name="Szajkowski L."/>
            <person name="Werner G."/>
            <person name="Zhou K."/>
            <person name="Grigoriev I.V."/>
            <person name="Rokhsar D.S."/>
            <person name="Grossman A.R."/>
        </authorList>
    </citation>
    <scope>NUCLEOTIDE SEQUENCE [LARGE SCALE GENOMIC DNA]</scope>
    <source>
        <strain evidence="7">CC-503</strain>
    </source>
</reference>
<evidence type="ECO:0000256" key="4">
    <source>
        <dbReference type="SAM" id="MobiDB-lite"/>
    </source>
</evidence>
<dbReference type="Gene3D" id="2.130.10.10">
    <property type="entry name" value="YVTN repeat-like/Quinoprotein amine dehydrogenase"/>
    <property type="match status" value="2"/>
</dbReference>